<reference evidence="1 2" key="1">
    <citation type="submission" date="2023-03" db="EMBL/GenBank/DDBJ databases">
        <title>Genome insight into feeding habits of ladybird beetles.</title>
        <authorList>
            <person name="Li H.-S."/>
            <person name="Huang Y.-H."/>
            <person name="Pang H."/>
        </authorList>
    </citation>
    <scope>NUCLEOTIDE SEQUENCE [LARGE SCALE GENOMIC DNA]</scope>
    <source>
        <strain evidence="1">SYSU_2023b</strain>
        <tissue evidence="1">Whole body</tissue>
    </source>
</reference>
<dbReference type="Proteomes" id="UP001431783">
    <property type="component" value="Unassembled WGS sequence"/>
</dbReference>
<name>A0AAW1THN4_9CUCU</name>
<dbReference type="SUPFAM" id="SSF48576">
    <property type="entry name" value="Terpenoid synthases"/>
    <property type="match status" value="1"/>
</dbReference>
<gene>
    <name evidence="1" type="ORF">WA026_003545</name>
</gene>
<dbReference type="GO" id="GO:1990234">
    <property type="term" value="C:transferase complex"/>
    <property type="evidence" value="ECO:0007669"/>
    <property type="project" value="TreeGrafter"/>
</dbReference>
<proteinExistence type="predicted"/>
<protein>
    <recommendedName>
        <fullName evidence="3">Decaprenyl-diphosphate synthase subunit 2</fullName>
    </recommendedName>
</protein>
<dbReference type="PANTHER" id="PTHR12001">
    <property type="entry name" value="GERANYLGERANYL PYROPHOSPHATE SYNTHASE"/>
    <property type="match status" value="1"/>
</dbReference>
<dbReference type="PANTHER" id="PTHR12001:SF55">
    <property type="entry name" value="ALL TRANS-POLYPRENYL-DIPHOSPHATE SYNTHASE PDSS2"/>
    <property type="match status" value="1"/>
</dbReference>
<dbReference type="GO" id="GO:0005739">
    <property type="term" value="C:mitochondrion"/>
    <property type="evidence" value="ECO:0007669"/>
    <property type="project" value="TreeGrafter"/>
</dbReference>
<accession>A0AAW1THN4</accession>
<dbReference type="GO" id="GO:0004659">
    <property type="term" value="F:prenyltransferase activity"/>
    <property type="evidence" value="ECO:0007669"/>
    <property type="project" value="TreeGrafter"/>
</dbReference>
<keyword evidence="2" id="KW-1185">Reference proteome</keyword>
<dbReference type="CDD" id="cd00385">
    <property type="entry name" value="Isoprenoid_Biosyn_C1"/>
    <property type="match status" value="1"/>
</dbReference>
<organism evidence="1 2">
    <name type="scientific">Henosepilachna vigintioctopunctata</name>
    <dbReference type="NCBI Taxonomy" id="420089"/>
    <lineage>
        <taxon>Eukaryota</taxon>
        <taxon>Metazoa</taxon>
        <taxon>Ecdysozoa</taxon>
        <taxon>Arthropoda</taxon>
        <taxon>Hexapoda</taxon>
        <taxon>Insecta</taxon>
        <taxon>Pterygota</taxon>
        <taxon>Neoptera</taxon>
        <taxon>Endopterygota</taxon>
        <taxon>Coleoptera</taxon>
        <taxon>Polyphaga</taxon>
        <taxon>Cucujiformia</taxon>
        <taxon>Coccinelloidea</taxon>
        <taxon>Coccinellidae</taxon>
        <taxon>Epilachninae</taxon>
        <taxon>Epilachnini</taxon>
        <taxon>Henosepilachna</taxon>
    </lineage>
</organism>
<sequence>MNILPRKLNVRNSYIVFNLVRYSSASIATNNGWKKILNNAEKVVGYPTSFLNLRWLLNDEVSNIAFHITKLIGTNHPLIQIARNLLQHSDCPKWGLIVLLMSKAAGIKNKVAEIERDVTSGILHNQRALAEITEMIRTGNSLHNGLMKLKESDDDYKDLTFGNKIALLGGDYLFSKSFQELAQLRNSDLQELISTSIRDLAEAHFIQPRDEEDNPLPCYPCYAKENKLSNIDSGPYNQEEYSGNPREEWILRTLLNGVNLLAQSCKGALILGEHPDFLQKKAYIFGRSLGLAWQASEEIKPFVRNSSIPFKLVSAPVLFQLHNEPSMYKLFDSTKLNYEEIRERTIEGVGIEKTMNLQLEFVDEALDALEYFPPSDAKNSLVKIVSALDC</sequence>
<dbReference type="GO" id="GO:0008299">
    <property type="term" value="P:isoprenoid biosynthetic process"/>
    <property type="evidence" value="ECO:0007669"/>
    <property type="project" value="TreeGrafter"/>
</dbReference>
<dbReference type="Gene3D" id="1.10.600.10">
    <property type="entry name" value="Farnesyl Diphosphate Synthase"/>
    <property type="match status" value="1"/>
</dbReference>
<evidence type="ECO:0008006" key="3">
    <source>
        <dbReference type="Google" id="ProtNLM"/>
    </source>
</evidence>
<dbReference type="EMBL" id="JARQZJ010000001">
    <property type="protein sequence ID" value="KAK9869816.1"/>
    <property type="molecule type" value="Genomic_DNA"/>
</dbReference>
<comment type="caution">
    <text evidence="1">The sequence shown here is derived from an EMBL/GenBank/DDBJ whole genome shotgun (WGS) entry which is preliminary data.</text>
</comment>
<dbReference type="GO" id="GO:0006744">
    <property type="term" value="P:ubiquinone biosynthetic process"/>
    <property type="evidence" value="ECO:0007669"/>
    <property type="project" value="TreeGrafter"/>
</dbReference>
<dbReference type="InterPro" id="IPR008949">
    <property type="entry name" value="Isoprenoid_synthase_dom_sf"/>
</dbReference>
<evidence type="ECO:0000313" key="2">
    <source>
        <dbReference type="Proteomes" id="UP001431783"/>
    </source>
</evidence>
<evidence type="ECO:0000313" key="1">
    <source>
        <dbReference type="EMBL" id="KAK9869816.1"/>
    </source>
</evidence>
<dbReference type="AlphaFoldDB" id="A0AAW1THN4"/>